<dbReference type="HAMAP" id="MF_00384">
    <property type="entry name" value="Homoser_kinase"/>
    <property type="match status" value="1"/>
</dbReference>
<dbReference type="GO" id="GO:0016301">
    <property type="term" value="F:kinase activity"/>
    <property type="evidence" value="ECO:0007669"/>
    <property type="project" value="UniProtKB-KW"/>
</dbReference>
<gene>
    <name evidence="13 16" type="primary">thrB</name>
    <name evidence="16" type="ORF">COP05_04210</name>
</gene>
<evidence type="ECO:0000313" key="16">
    <source>
        <dbReference type="EMBL" id="ATH96381.1"/>
    </source>
</evidence>
<protein>
    <recommendedName>
        <fullName evidence="4 13">Homoserine kinase</fullName>
        <shortName evidence="13">HK</shortName>
        <shortName evidence="13">HSK</shortName>
        <ecNumber evidence="3 13">2.7.1.39</ecNumber>
    </recommendedName>
</protein>
<dbReference type="InterPro" id="IPR000870">
    <property type="entry name" value="Homoserine_kinase"/>
</dbReference>
<evidence type="ECO:0000256" key="11">
    <source>
        <dbReference type="ARBA" id="ARBA00049375"/>
    </source>
</evidence>
<dbReference type="NCBIfam" id="TIGR00191">
    <property type="entry name" value="thrB"/>
    <property type="match status" value="1"/>
</dbReference>
<dbReference type="PANTHER" id="PTHR20861">
    <property type="entry name" value="HOMOSERINE/4-DIPHOSPHOCYTIDYL-2-C-METHYL-D-ERYTHRITOL KINASE"/>
    <property type="match status" value="1"/>
</dbReference>
<keyword evidence="7 13" id="KW-0791">Threonine biosynthesis</keyword>
<evidence type="ECO:0000256" key="5">
    <source>
        <dbReference type="ARBA" id="ARBA00022605"/>
    </source>
</evidence>
<dbReference type="InterPro" id="IPR006203">
    <property type="entry name" value="GHMP_knse_ATP-bd_CS"/>
</dbReference>
<feature type="domain" description="GHMP kinase C-terminal" evidence="15">
    <location>
        <begin position="227"/>
        <end position="286"/>
    </location>
</feature>
<evidence type="ECO:0000256" key="9">
    <source>
        <dbReference type="ARBA" id="ARBA00022777"/>
    </source>
</evidence>
<evidence type="ECO:0000256" key="1">
    <source>
        <dbReference type="ARBA" id="ARBA00005015"/>
    </source>
</evidence>
<dbReference type="InterPro" id="IPR006204">
    <property type="entry name" value="GHMP_kinase_N_dom"/>
</dbReference>
<evidence type="ECO:0000256" key="10">
    <source>
        <dbReference type="ARBA" id="ARBA00022840"/>
    </source>
</evidence>
<comment type="subcellular location">
    <subcellularLocation>
        <location evidence="13">Cytoplasm</location>
    </subcellularLocation>
</comment>
<dbReference type="Proteomes" id="UP000815698">
    <property type="component" value="Chromosome"/>
</dbReference>
<keyword evidence="6 13" id="KW-0808">Transferase</keyword>
<accession>A0ABN5DMW5</accession>
<dbReference type="SUPFAM" id="SSF54211">
    <property type="entry name" value="Ribosomal protein S5 domain 2-like"/>
    <property type="match status" value="1"/>
</dbReference>
<evidence type="ECO:0000256" key="2">
    <source>
        <dbReference type="ARBA" id="ARBA00007370"/>
    </source>
</evidence>
<dbReference type="PIRSF" id="PIRSF000676">
    <property type="entry name" value="Homoser_kin"/>
    <property type="match status" value="1"/>
</dbReference>
<evidence type="ECO:0000259" key="14">
    <source>
        <dbReference type="Pfam" id="PF00288"/>
    </source>
</evidence>
<dbReference type="PRINTS" id="PR00958">
    <property type="entry name" value="HOMSERKINASE"/>
</dbReference>
<comment type="catalytic activity">
    <reaction evidence="11 13">
        <text>L-homoserine + ATP = O-phospho-L-homoserine + ADP + H(+)</text>
        <dbReference type="Rhea" id="RHEA:13985"/>
        <dbReference type="ChEBI" id="CHEBI:15378"/>
        <dbReference type="ChEBI" id="CHEBI:30616"/>
        <dbReference type="ChEBI" id="CHEBI:57476"/>
        <dbReference type="ChEBI" id="CHEBI:57590"/>
        <dbReference type="ChEBI" id="CHEBI:456216"/>
        <dbReference type="EC" id="2.7.1.39"/>
    </reaction>
</comment>
<evidence type="ECO:0000256" key="8">
    <source>
        <dbReference type="ARBA" id="ARBA00022741"/>
    </source>
</evidence>
<dbReference type="EC" id="2.7.1.39" evidence="3 13"/>
<keyword evidence="5 13" id="KW-0028">Amino-acid biosynthesis</keyword>
<organism evidence="16 17">
    <name type="scientific">Dermabacter jinjuensis</name>
    <dbReference type="NCBI Taxonomy" id="1667168"/>
    <lineage>
        <taxon>Bacteria</taxon>
        <taxon>Bacillati</taxon>
        <taxon>Actinomycetota</taxon>
        <taxon>Actinomycetes</taxon>
        <taxon>Micrococcales</taxon>
        <taxon>Dermabacteraceae</taxon>
        <taxon>Dermabacter</taxon>
    </lineage>
</organism>
<dbReference type="Gene3D" id="3.30.230.10">
    <property type="match status" value="1"/>
</dbReference>
<evidence type="ECO:0000256" key="4">
    <source>
        <dbReference type="ARBA" id="ARBA00017858"/>
    </source>
</evidence>
<reference evidence="16 17" key="1">
    <citation type="journal article" date="2016" name="Int. J. Syst. Evol. Microbiol.">
        <title>Dermabacter jinjuensis sp. nov., a novel species of the genus Dermabacter isolated from a clinical specimen.</title>
        <authorList>
            <person name="Park Y.K."/>
            <person name="Lee K.M."/>
            <person name="Lee W.K."/>
            <person name="Cho M.J."/>
            <person name="Lee H.S."/>
            <person name="Cho Y.G."/>
            <person name="Lee Y.C."/>
            <person name="Lee W.K."/>
            <person name="Seong W.K."/>
            <person name="Hwang K.J."/>
        </authorList>
    </citation>
    <scope>NUCLEOTIDE SEQUENCE [LARGE SCALE GENOMIC DNA]</scope>
    <source>
        <strain evidence="16 17">32T</strain>
    </source>
</reference>
<dbReference type="PROSITE" id="PS00627">
    <property type="entry name" value="GHMP_KINASES_ATP"/>
    <property type="match status" value="1"/>
</dbReference>
<evidence type="ECO:0000256" key="7">
    <source>
        <dbReference type="ARBA" id="ARBA00022697"/>
    </source>
</evidence>
<dbReference type="InterPro" id="IPR020568">
    <property type="entry name" value="Ribosomal_Su5_D2-typ_SF"/>
</dbReference>
<dbReference type="EMBL" id="CP023482">
    <property type="protein sequence ID" value="ATH96381.1"/>
    <property type="molecule type" value="Genomic_DNA"/>
</dbReference>
<feature type="binding site" evidence="13">
    <location>
        <begin position="92"/>
        <end position="102"/>
    </location>
    <ligand>
        <name>ATP</name>
        <dbReference type="ChEBI" id="CHEBI:30616"/>
    </ligand>
</feature>
<dbReference type="Pfam" id="PF08544">
    <property type="entry name" value="GHMP_kinases_C"/>
    <property type="match status" value="1"/>
</dbReference>
<sequence length="309" mass="32968">MRIARERVTVQPCATSANLGPGFDSLALALELRDRYTLEVTTGETEVTIRGEGAGELPTDDTNLIVRTLRESLEWVGAPQIGVRLTCTNVIPQGAGLGSSAAAIVGGIALARAIIQEPNALDERAMLEIATSIEGHPDSVAAVIHGGVCLSYMDGENPHTVRVRVANAADGRPVLRPLIMCPNRTLSTTTARAILSPEVRRRDATHNIARAALLVHALAEDPSRLFAATADRLHQDERSAHMPQSVGLVHVLRSQGVPAVISGAGPTVLIPIDAPDDIARIVREVVEEPDDWRLARVLLAREGIHTVLS</sequence>
<proteinExistence type="inferred from homology"/>
<dbReference type="PANTHER" id="PTHR20861:SF1">
    <property type="entry name" value="HOMOSERINE KINASE"/>
    <property type="match status" value="1"/>
</dbReference>
<keyword evidence="17" id="KW-1185">Reference proteome</keyword>
<evidence type="ECO:0000259" key="15">
    <source>
        <dbReference type="Pfam" id="PF08544"/>
    </source>
</evidence>
<dbReference type="RefSeq" id="WP_070436186.1">
    <property type="nucleotide sequence ID" value="NZ_CP023482.1"/>
</dbReference>
<dbReference type="InterPro" id="IPR036554">
    <property type="entry name" value="GHMP_kinase_C_sf"/>
</dbReference>
<evidence type="ECO:0000256" key="6">
    <source>
        <dbReference type="ARBA" id="ARBA00022679"/>
    </source>
</evidence>
<dbReference type="Pfam" id="PF00288">
    <property type="entry name" value="GHMP_kinases_N"/>
    <property type="match status" value="1"/>
</dbReference>
<evidence type="ECO:0000256" key="13">
    <source>
        <dbReference type="HAMAP-Rule" id="MF_00384"/>
    </source>
</evidence>
<comment type="function">
    <text evidence="12 13">Catalyzes the ATP-dependent phosphorylation of L-homoserine to L-homoserine phosphate.</text>
</comment>
<dbReference type="InterPro" id="IPR014721">
    <property type="entry name" value="Ribsml_uS5_D2-typ_fold_subgr"/>
</dbReference>
<feature type="domain" description="GHMP kinase N-terminal" evidence="14">
    <location>
        <begin position="63"/>
        <end position="147"/>
    </location>
</feature>
<name>A0ABN5DMW5_9MICO</name>
<evidence type="ECO:0000256" key="3">
    <source>
        <dbReference type="ARBA" id="ARBA00012078"/>
    </source>
</evidence>
<evidence type="ECO:0000313" key="17">
    <source>
        <dbReference type="Proteomes" id="UP000815698"/>
    </source>
</evidence>
<keyword evidence="10 13" id="KW-0067">ATP-binding</keyword>
<evidence type="ECO:0000256" key="12">
    <source>
        <dbReference type="ARBA" id="ARBA00049954"/>
    </source>
</evidence>
<dbReference type="Gene3D" id="3.30.70.890">
    <property type="entry name" value="GHMP kinase, C-terminal domain"/>
    <property type="match status" value="1"/>
</dbReference>
<keyword evidence="13" id="KW-0963">Cytoplasm</keyword>
<comment type="pathway">
    <text evidence="1 13">Amino-acid biosynthesis; L-threonine biosynthesis; L-threonine from L-aspartate: step 4/5.</text>
</comment>
<keyword evidence="8 13" id="KW-0547">Nucleotide-binding</keyword>
<keyword evidence="9 13" id="KW-0418">Kinase</keyword>
<dbReference type="InterPro" id="IPR013750">
    <property type="entry name" value="GHMP_kinase_C_dom"/>
</dbReference>
<dbReference type="SUPFAM" id="SSF55060">
    <property type="entry name" value="GHMP Kinase, C-terminal domain"/>
    <property type="match status" value="1"/>
</dbReference>
<comment type="similarity">
    <text evidence="2 13">Belongs to the GHMP kinase family. Homoserine kinase subfamily.</text>
</comment>